<evidence type="ECO:0000256" key="10">
    <source>
        <dbReference type="ARBA" id="ARBA00023310"/>
    </source>
</evidence>
<dbReference type="GO" id="GO:0005886">
    <property type="term" value="C:plasma membrane"/>
    <property type="evidence" value="ECO:0007669"/>
    <property type="project" value="UniProtKB-SubCell"/>
</dbReference>
<dbReference type="NCBIfam" id="TIGR01131">
    <property type="entry name" value="ATP_synt_6_or_A"/>
    <property type="match status" value="1"/>
</dbReference>
<evidence type="ECO:0000313" key="14">
    <source>
        <dbReference type="Proteomes" id="UP000282930"/>
    </source>
</evidence>
<dbReference type="PRINTS" id="PR00123">
    <property type="entry name" value="ATPASEA"/>
</dbReference>
<keyword evidence="9 11" id="KW-0472">Membrane</keyword>
<evidence type="ECO:0000256" key="9">
    <source>
        <dbReference type="ARBA" id="ARBA00023136"/>
    </source>
</evidence>
<evidence type="ECO:0000256" key="7">
    <source>
        <dbReference type="ARBA" id="ARBA00022989"/>
    </source>
</evidence>
<evidence type="ECO:0000256" key="11">
    <source>
        <dbReference type="HAMAP-Rule" id="MF_01393"/>
    </source>
</evidence>
<keyword evidence="6 11" id="KW-0375">Hydrogen ion transport</keyword>
<name>A0A3T0D5E9_9FIRM</name>
<dbReference type="HAMAP" id="MF_01393">
    <property type="entry name" value="ATP_synth_a_bact"/>
    <property type="match status" value="1"/>
</dbReference>
<comment type="subcellular location">
    <subcellularLocation>
        <location evidence="11 12">Cell membrane</location>
        <topology evidence="11 12">Multi-pass membrane protein</topology>
    </subcellularLocation>
    <subcellularLocation>
        <location evidence="1">Membrane</location>
        <topology evidence="1">Multi-pass membrane protein</topology>
    </subcellularLocation>
</comment>
<keyword evidence="3 11" id="KW-0813">Transport</keyword>
<dbReference type="KEGG" id="ccha:ELD05_06270"/>
<dbReference type="GO" id="GO:0046933">
    <property type="term" value="F:proton-transporting ATP synthase activity, rotational mechanism"/>
    <property type="evidence" value="ECO:0007669"/>
    <property type="project" value="UniProtKB-UniRule"/>
</dbReference>
<dbReference type="InterPro" id="IPR045082">
    <property type="entry name" value="ATP_syn_F0_a_bact/chloroplast"/>
</dbReference>
<dbReference type="Proteomes" id="UP000282930">
    <property type="component" value="Chromosome"/>
</dbReference>
<keyword evidence="7 11" id="KW-1133">Transmembrane helix</keyword>
<organism evidence="13 14">
    <name type="scientific">Caldicellulosiruptor changbaiensis</name>
    <dbReference type="NCBI Taxonomy" id="1222016"/>
    <lineage>
        <taxon>Bacteria</taxon>
        <taxon>Bacillati</taxon>
        <taxon>Bacillota</taxon>
        <taxon>Bacillota incertae sedis</taxon>
        <taxon>Caldicellulosiruptorales</taxon>
        <taxon>Caldicellulosiruptoraceae</taxon>
        <taxon>Caldicellulosiruptor</taxon>
    </lineage>
</organism>
<keyword evidence="4 11" id="KW-0138">CF(0)</keyword>
<dbReference type="SUPFAM" id="SSF81336">
    <property type="entry name" value="F1F0 ATP synthase subunit A"/>
    <property type="match status" value="1"/>
</dbReference>
<dbReference type="PANTHER" id="PTHR42823:SF3">
    <property type="entry name" value="ATP SYNTHASE SUBUNIT A, CHLOROPLASTIC"/>
    <property type="match status" value="1"/>
</dbReference>
<feature type="transmembrane region" description="Helical" evidence="11">
    <location>
        <begin position="20"/>
        <end position="42"/>
    </location>
</feature>
<evidence type="ECO:0000256" key="5">
    <source>
        <dbReference type="ARBA" id="ARBA00022692"/>
    </source>
</evidence>
<keyword evidence="11" id="KW-1003">Cell membrane</keyword>
<evidence type="ECO:0000256" key="2">
    <source>
        <dbReference type="ARBA" id="ARBA00006810"/>
    </source>
</evidence>
<accession>A0A3T0D5E9</accession>
<dbReference type="CDD" id="cd00310">
    <property type="entry name" value="ATP-synt_Fo_a_6"/>
    <property type="match status" value="1"/>
</dbReference>
<comment type="similarity">
    <text evidence="2 11 12">Belongs to the ATPase A chain family.</text>
</comment>
<dbReference type="InterPro" id="IPR000568">
    <property type="entry name" value="ATP_synth_F0_asu"/>
</dbReference>
<evidence type="ECO:0000256" key="6">
    <source>
        <dbReference type="ARBA" id="ARBA00022781"/>
    </source>
</evidence>
<dbReference type="InterPro" id="IPR035908">
    <property type="entry name" value="F0_ATP_A_sf"/>
</dbReference>
<dbReference type="NCBIfam" id="NF004486">
    <property type="entry name" value="PRK05815.3-4"/>
    <property type="match status" value="1"/>
</dbReference>
<gene>
    <name evidence="11" type="primary">atpB</name>
    <name evidence="13" type="ORF">ELD05_06270</name>
</gene>
<dbReference type="GO" id="GO:0016787">
    <property type="term" value="F:hydrolase activity"/>
    <property type="evidence" value="ECO:0007669"/>
    <property type="project" value="UniProtKB-KW"/>
</dbReference>
<keyword evidence="10 11" id="KW-0066">ATP synthesis</keyword>
<evidence type="ECO:0000256" key="1">
    <source>
        <dbReference type="ARBA" id="ARBA00004141"/>
    </source>
</evidence>
<dbReference type="Pfam" id="PF00119">
    <property type="entry name" value="ATP-synt_A"/>
    <property type="match status" value="1"/>
</dbReference>
<comment type="function">
    <text evidence="11 12">Key component of the proton channel; it plays a direct role in the translocation of protons across the membrane.</text>
</comment>
<feature type="transmembrane region" description="Helical" evidence="11">
    <location>
        <begin position="74"/>
        <end position="98"/>
    </location>
</feature>
<dbReference type="RefSeq" id="WP_127351762.1">
    <property type="nucleotide sequence ID" value="NZ_CP034791.1"/>
</dbReference>
<keyword evidence="8 11" id="KW-0406">Ion transport</keyword>
<keyword evidence="5 11" id="KW-0812">Transmembrane</keyword>
<evidence type="ECO:0000256" key="4">
    <source>
        <dbReference type="ARBA" id="ARBA00022547"/>
    </source>
</evidence>
<dbReference type="GO" id="GO:0042777">
    <property type="term" value="P:proton motive force-driven plasma membrane ATP synthesis"/>
    <property type="evidence" value="ECO:0007669"/>
    <property type="project" value="TreeGrafter"/>
</dbReference>
<proteinExistence type="inferred from homology"/>
<feature type="transmembrane region" description="Helical" evidence="11">
    <location>
        <begin position="164"/>
        <end position="182"/>
    </location>
</feature>
<feature type="transmembrane region" description="Helical" evidence="11">
    <location>
        <begin position="202"/>
        <end position="221"/>
    </location>
</feature>
<evidence type="ECO:0000256" key="3">
    <source>
        <dbReference type="ARBA" id="ARBA00022448"/>
    </source>
</evidence>
<sequence>MSEGVMKVLFTIPIGKGIPVRVAVVEMWGVMAFLIILAFYLTSNMKLVPSRKQVIAEFIVDSINKITKNFLGHYWHIFAPYLGTLFLFLLGLNLLGLIGLQPPTSNLNVTASFGVMSILILIVSTIVLKNPIGWFLSHFKPIPIVFPFKFLDYLTRILSLSARLFGNILAGVTVMELIYHGLIKAHIPPVGIPAALSLYFDIFDGVLQAVIFTFLSLIYLYEALEE</sequence>
<dbReference type="GO" id="GO:0045259">
    <property type="term" value="C:proton-transporting ATP synthase complex"/>
    <property type="evidence" value="ECO:0007669"/>
    <property type="project" value="UniProtKB-KW"/>
</dbReference>
<evidence type="ECO:0000256" key="12">
    <source>
        <dbReference type="RuleBase" id="RU000483"/>
    </source>
</evidence>
<dbReference type="EMBL" id="CP034791">
    <property type="protein sequence ID" value="AZT90279.1"/>
    <property type="molecule type" value="Genomic_DNA"/>
</dbReference>
<evidence type="ECO:0000256" key="8">
    <source>
        <dbReference type="ARBA" id="ARBA00023065"/>
    </source>
</evidence>
<keyword evidence="13" id="KW-0378">Hydrolase</keyword>
<dbReference type="AlphaFoldDB" id="A0A3T0D5E9"/>
<reference evidence="13 14" key="1">
    <citation type="submission" date="2018-12" db="EMBL/GenBank/DDBJ databases">
        <title>Genome sequence from the cellulolytic species, Caldicellulosiruptor changbaiensis.</title>
        <authorList>
            <person name="Blumer-Schuette S.E."/>
            <person name="Mendoza C."/>
        </authorList>
    </citation>
    <scope>NUCLEOTIDE SEQUENCE [LARGE SCALE GENOMIC DNA]</scope>
    <source>
        <strain evidence="13 14">CBS-Z</strain>
    </source>
</reference>
<dbReference type="Gene3D" id="1.20.120.220">
    <property type="entry name" value="ATP synthase, F0 complex, subunit A"/>
    <property type="match status" value="1"/>
</dbReference>
<keyword evidence="14" id="KW-1185">Reference proteome</keyword>
<feature type="transmembrane region" description="Helical" evidence="11">
    <location>
        <begin position="110"/>
        <end position="128"/>
    </location>
</feature>
<dbReference type="PANTHER" id="PTHR42823">
    <property type="entry name" value="ATP SYNTHASE SUBUNIT A, CHLOROPLASTIC"/>
    <property type="match status" value="1"/>
</dbReference>
<evidence type="ECO:0000313" key="13">
    <source>
        <dbReference type="EMBL" id="AZT90279.1"/>
    </source>
</evidence>
<protein>
    <recommendedName>
        <fullName evidence="11 12">ATP synthase subunit a</fullName>
    </recommendedName>
    <alternativeName>
        <fullName evidence="11">ATP synthase F0 sector subunit a</fullName>
    </alternativeName>
    <alternativeName>
        <fullName evidence="11">F-ATPase subunit 6</fullName>
    </alternativeName>
</protein>